<dbReference type="CDD" id="cd02440">
    <property type="entry name" value="AdoMet_MTases"/>
    <property type="match status" value="1"/>
</dbReference>
<feature type="domain" description="Integrase catalytic" evidence="8">
    <location>
        <begin position="1109"/>
        <end position="1268"/>
    </location>
</feature>
<dbReference type="STRING" id="1965070.A0A443QR50"/>
<evidence type="ECO:0000259" key="8">
    <source>
        <dbReference type="PROSITE" id="PS50994"/>
    </source>
</evidence>
<name>A0A443QR50_9ACAR</name>
<keyword evidence="5" id="KW-0255">Endonuclease</keyword>
<dbReference type="Gene3D" id="2.40.70.10">
    <property type="entry name" value="Acid Proteases"/>
    <property type="match status" value="1"/>
</dbReference>
<keyword evidence="10" id="KW-1185">Reference proteome</keyword>
<dbReference type="InterPro" id="IPR029063">
    <property type="entry name" value="SAM-dependent_MTases_sf"/>
</dbReference>
<dbReference type="SUPFAM" id="SSF53335">
    <property type="entry name" value="S-adenosyl-L-methionine-dependent methyltransferases"/>
    <property type="match status" value="1"/>
</dbReference>
<evidence type="ECO:0000256" key="5">
    <source>
        <dbReference type="ARBA" id="ARBA00022759"/>
    </source>
</evidence>
<dbReference type="Pfam" id="PF17921">
    <property type="entry name" value="Integrase_H2C2"/>
    <property type="match status" value="1"/>
</dbReference>
<evidence type="ECO:0000313" key="9">
    <source>
        <dbReference type="EMBL" id="RWS05494.1"/>
    </source>
</evidence>
<evidence type="ECO:0000256" key="2">
    <source>
        <dbReference type="ARBA" id="ARBA00022679"/>
    </source>
</evidence>
<dbReference type="InterPro" id="IPR043128">
    <property type="entry name" value="Rev_trsase/Diguanyl_cyclase"/>
</dbReference>
<dbReference type="PROSITE" id="PS50994">
    <property type="entry name" value="INTEGRASE"/>
    <property type="match status" value="1"/>
</dbReference>
<dbReference type="PANTHER" id="PTHR37984">
    <property type="entry name" value="PROTEIN CBG26694"/>
    <property type="match status" value="1"/>
</dbReference>
<dbReference type="Gene3D" id="3.30.420.10">
    <property type="entry name" value="Ribonuclease H-like superfamily/Ribonuclease H"/>
    <property type="match status" value="1"/>
</dbReference>
<dbReference type="SUPFAM" id="SSF50630">
    <property type="entry name" value="Acid proteases"/>
    <property type="match status" value="1"/>
</dbReference>
<evidence type="ECO:0000256" key="6">
    <source>
        <dbReference type="ARBA" id="ARBA00022801"/>
    </source>
</evidence>
<proteinExistence type="predicted"/>
<dbReference type="InterPro" id="IPR001584">
    <property type="entry name" value="Integrase_cat-core"/>
</dbReference>
<dbReference type="InterPro" id="IPR041373">
    <property type="entry name" value="RT_RNaseH"/>
</dbReference>
<dbReference type="EC" id="2.7.7.49" evidence="1"/>
<dbReference type="SUPFAM" id="SSF53098">
    <property type="entry name" value="Ribonuclease H-like"/>
    <property type="match status" value="1"/>
</dbReference>
<dbReference type="GO" id="GO:0004519">
    <property type="term" value="F:endonuclease activity"/>
    <property type="evidence" value="ECO:0007669"/>
    <property type="project" value="UniProtKB-KW"/>
</dbReference>
<dbReference type="GO" id="GO:0003964">
    <property type="term" value="F:RNA-directed DNA polymerase activity"/>
    <property type="evidence" value="ECO:0007669"/>
    <property type="project" value="UniProtKB-KW"/>
</dbReference>
<dbReference type="InterPro" id="IPR012337">
    <property type="entry name" value="RNaseH-like_sf"/>
</dbReference>
<dbReference type="CDD" id="cd00303">
    <property type="entry name" value="retropepsin_like"/>
    <property type="match status" value="1"/>
</dbReference>
<dbReference type="InterPro" id="IPR005162">
    <property type="entry name" value="Retrotrans_gag_dom"/>
</dbReference>
<evidence type="ECO:0000256" key="1">
    <source>
        <dbReference type="ARBA" id="ARBA00012493"/>
    </source>
</evidence>
<dbReference type="FunFam" id="3.30.420.10:FF:000032">
    <property type="entry name" value="Retrovirus-related Pol polyprotein from transposon 297-like Protein"/>
    <property type="match status" value="1"/>
</dbReference>
<dbReference type="OrthoDB" id="10038074at2759"/>
<dbReference type="InterPro" id="IPR001077">
    <property type="entry name" value="COMT_C"/>
</dbReference>
<keyword evidence="2" id="KW-0808">Transferase</keyword>
<dbReference type="Pfam" id="PF03732">
    <property type="entry name" value="Retrotrans_gag"/>
    <property type="match status" value="1"/>
</dbReference>
<dbReference type="Gene3D" id="3.10.10.10">
    <property type="entry name" value="HIV Type 1 Reverse Transcriptase, subunit A, domain 1"/>
    <property type="match status" value="1"/>
</dbReference>
<accession>A0A443QR50</accession>
<dbReference type="Gene3D" id="1.10.340.70">
    <property type="match status" value="1"/>
</dbReference>
<dbReference type="PANTHER" id="PTHR37984:SF5">
    <property type="entry name" value="PROTEIN NYNRIN-LIKE"/>
    <property type="match status" value="1"/>
</dbReference>
<dbReference type="InterPro" id="IPR043502">
    <property type="entry name" value="DNA/RNA_pol_sf"/>
</dbReference>
<evidence type="ECO:0000256" key="3">
    <source>
        <dbReference type="ARBA" id="ARBA00022695"/>
    </source>
</evidence>
<sequence length="1663" mass="192201">MARINNMATVIAAEFANAMQNFQWQIPQSCDIRNFYGLPSECVRDFIESIELWQVSSGMSNESTARRVPRFLKGVAQDWYTLTMQKMPEISNNWELLKNELLKSFSLDEFNYKMNIEYKLRNRIQLENEPFRNYYIDVMKLCNRINPNMSDEERKSKILNGLRADLYQQIAASIPNTCEEFFQKIQSIESVNCIVAERNKRNGHNGYQNFNFPIESHAYFANVSKNQTETKSSANLHEFALLFADSVAKTYDRQKTDRKINNERQYNKRLKNDHKYGKGSQTYFKNKYKKFQNRNKFEDQFCVFCRELGHRIRCCEKFKDFSKKPKIAQKAITSTANNPEITCGEKVTVFNVFPEKSNFSSALFLPVKINCFPTIAVVDTGAGLSVISKKFYDLLSVPRKNKSPLKIRSVNNEICSSLGEVEFRVKLGRRSIKVNAQILENFPYHLLIGNDIISREKLIIDFSDPENLKIKFSDSKDVIQAFLSQPKTVEFKTEDHIKIEPNSVCLVKVIAKQNYRGIANNFIAKINKKYEPHLFMPKTILSNKNELFVPIANLTENKMILKKGKTIAFGKEITSINLTETTKESEKDYVEISENEFNIGDDLTETERTDLIKLLLKYKHCFAKTLSEVTPTNIIEVNIDTEEPLRKILNELLTAKIIRPSSSSFCAPLLLVQKKGGEFRLVIDFRDLNAKILNENCYPLPRIEDIIDSIRESVKKVTFLGHVISEKGIEIGEDRINAIMNIDQPKNVTEIKSFLGVLFYFKDIKNLQIISEPLIKLTRKNEPFIFSDQQIAAFDELKMLLCTAPILSYFNPELKTQLHTDGSNVGIGAALIQLEGETEKIICYYSRVLNSAEKHYSAVEIELLAIVQGIKRFKHYLTGCKFEVVTDSNPLTYLMRTKNLNSRLSRWSMFLQEYNFDIVYRKGSSNKLCDFLSRYPQNTGDNQSIEIFLSDLEHTRDYKEFNKRSNILVELFLTQLNDIEKLQREDKYLSHIFEILSGKVDGKNKSLRKAASNYEFVNGKLYRVIAIDNELKNVLAIPRCLIPQVLQGVHDCIFSGGHLGIRKTFERVKIRFHWKSMFKDIVNWVQSCPTCQKVKPNIKRSGKLCPISTGSRPFSKIGIDIIGMLPSTKKGNRFIIVAICYLTKFAITQALKNVTAKDVAQFLMNKIVLQYSAFDTLISDNGVQFRNNVISELNKLLKSSHKFTTPYQPSTAGQVERCNQQIMQLIRTYIEKDKNDWDEILPYITHLYNVSFHSSTKFTPFYLTRGYHPKLPIDFIVETDKTFNISPENYSYEISQNLLKARELAKQNILNSQAKNKQLYDKDKQNYEFNEGDKCLVNYPISNVLHKNKLMPKWLGPFTIIRKLNNLVYEIESDDGNYYFDRIHISKMRPFKERKLMHEENTKAGEIKNDEKIKNETIRSSNRKRVIPKYLLDYYLGNCDVLSHLKSDDLSRKIENDDLSRKMNYFDFCQGKQRFELQQVVFDDLSRRLPNISKMSLPSSLVKIRNLLYPQAAYLAIRFGISPFETIEILRDQINTIMVEMGNEDNCVIHVPPLVYFNSSKLRNLFNKLDMDSRMNNRIKAASNVTSKYDFSKFKHIVDVGGNIGALLIVILQNTPDHVHGTVFDQPEVVLKVAENIAKHNLSNRCKTVGGNFLELLSVEGDC</sequence>
<dbReference type="InterPro" id="IPR036397">
    <property type="entry name" value="RNaseH_sf"/>
</dbReference>
<keyword evidence="3" id="KW-0548">Nucleotidyltransferase</keyword>
<dbReference type="InterPro" id="IPR041588">
    <property type="entry name" value="Integrase_H2C2"/>
</dbReference>
<evidence type="ECO:0000256" key="4">
    <source>
        <dbReference type="ARBA" id="ARBA00022722"/>
    </source>
</evidence>
<keyword evidence="6" id="KW-0378">Hydrolase</keyword>
<dbReference type="Pfam" id="PF17917">
    <property type="entry name" value="RT_RNaseH"/>
    <property type="match status" value="1"/>
</dbReference>
<dbReference type="InterPro" id="IPR050951">
    <property type="entry name" value="Retrovirus_Pol_polyprotein"/>
</dbReference>
<evidence type="ECO:0000313" key="10">
    <source>
        <dbReference type="Proteomes" id="UP000285301"/>
    </source>
</evidence>
<keyword evidence="4" id="KW-0540">Nuclease</keyword>
<dbReference type="InterPro" id="IPR021109">
    <property type="entry name" value="Peptidase_aspartic_dom_sf"/>
</dbReference>
<dbReference type="FunFam" id="3.30.70.270:FF:000020">
    <property type="entry name" value="Transposon Tf2-6 polyprotein-like Protein"/>
    <property type="match status" value="1"/>
</dbReference>
<dbReference type="GO" id="GO:0008171">
    <property type="term" value="F:O-methyltransferase activity"/>
    <property type="evidence" value="ECO:0007669"/>
    <property type="project" value="InterPro"/>
</dbReference>
<dbReference type="GO" id="GO:0003676">
    <property type="term" value="F:nucleic acid binding"/>
    <property type="evidence" value="ECO:0007669"/>
    <property type="project" value="InterPro"/>
</dbReference>
<comment type="caution">
    <text evidence="9">The sequence shown here is derived from an EMBL/GenBank/DDBJ whole genome shotgun (WGS) entry which is preliminary data.</text>
</comment>
<evidence type="ECO:0000256" key="7">
    <source>
        <dbReference type="ARBA" id="ARBA00022918"/>
    </source>
</evidence>
<keyword evidence="7" id="KW-0695">RNA-directed DNA polymerase</keyword>
<dbReference type="GO" id="GO:0042575">
    <property type="term" value="C:DNA polymerase complex"/>
    <property type="evidence" value="ECO:0007669"/>
    <property type="project" value="UniProtKB-ARBA"/>
</dbReference>
<gene>
    <name evidence="9" type="ORF">B4U79_10517</name>
</gene>
<dbReference type="Proteomes" id="UP000285301">
    <property type="component" value="Unassembled WGS sequence"/>
</dbReference>
<dbReference type="Gene3D" id="3.40.50.150">
    <property type="entry name" value="Vaccinia Virus protein VP39"/>
    <property type="match status" value="1"/>
</dbReference>
<dbReference type="Gene3D" id="3.30.70.270">
    <property type="match status" value="1"/>
</dbReference>
<dbReference type="CDD" id="cd09274">
    <property type="entry name" value="RNase_HI_RT_Ty3"/>
    <property type="match status" value="1"/>
</dbReference>
<dbReference type="GO" id="GO:0015074">
    <property type="term" value="P:DNA integration"/>
    <property type="evidence" value="ECO:0007669"/>
    <property type="project" value="InterPro"/>
</dbReference>
<reference evidence="9 10" key="1">
    <citation type="journal article" date="2018" name="Gigascience">
        <title>Genomes of trombidid mites reveal novel predicted allergens and laterally-transferred genes associated with secondary metabolism.</title>
        <authorList>
            <person name="Dong X."/>
            <person name="Chaisiri K."/>
            <person name="Xia D."/>
            <person name="Armstrong S.D."/>
            <person name="Fang Y."/>
            <person name="Donnelly M.J."/>
            <person name="Kadowaki T."/>
            <person name="McGarry J.W."/>
            <person name="Darby A.C."/>
            <person name="Makepeace B.L."/>
        </authorList>
    </citation>
    <scope>NUCLEOTIDE SEQUENCE [LARGE SCALE GENOMIC DNA]</scope>
    <source>
        <strain evidence="9">UoL-WK</strain>
    </source>
</reference>
<protein>
    <recommendedName>
        <fullName evidence="1">RNA-directed DNA polymerase</fullName>
        <ecNumber evidence="1">2.7.7.49</ecNumber>
    </recommendedName>
</protein>
<dbReference type="EMBL" id="NCKU01004743">
    <property type="protein sequence ID" value="RWS05494.1"/>
    <property type="molecule type" value="Genomic_DNA"/>
</dbReference>
<organism evidence="9 10">
    <name type="scientific">Dinothrombium tinctorium</name>
    <dbReference type="NCBI Taxonomy" id="1965070"/>
    <lineage>
        <taxon>Eukaryota</taxon>
        <taxon>Metazoa</taxon>
        <taxon>Ecdysozoa</taxon>
        <taxon>Arthropoda</taxon>
        <taxon>Chelicerata</taxon>
        <taxon>Arachnida</taxon>
        <taxon>Acari</taxon>
        <taxon>Acariformes</taxon>
        <taxon>Trombidiformes</taxon>
        <taxon>Prostigmata</taxon>
        <taxon>Anystina</taxon>
        <taxon>Parasitengona</taxon>
        <taxon>Trombidioidea</taxon>
        <taxon>Trombidiidae</taxon>
        <taxon>Dinothrombium</taxon>
    </lineage>
</organism>
<dbReference type="SUPFAM" id="SSF56672">
    <property type="entry name" value="DNA/RNA polymerases"/>
    <property type="match status" value="1"/>
</dbReference>
<dbReference type="GO" id="GO:0016787">
    <property type="term" value="F:hydrolase activity"/>
    <property type="evidence" value="ECO:0007669"/>
    <property type="project" value="UniProtKB-KW"/>
</dbReference>
<dbReference type="Pfam" id="PF00891">
    <property type="entry name" value="Methyltransf_2"/>
    <property type="match status" value="1"/>
</dbReference>
<dbReference type="FunFam" id="1.10.340.70:FF:000001">
    <property type="entry name" value="Retrovirus-related Pol polyprotein from transposon gypsy-like Protein"/>
    <property type="match status" value="1"/>
</dbReference>
<dbReference type="Pfam" id="PF13975">
    <property type="entry name" value="gag-asp_proteas"/>
    <property type="match status" value="1"/>
</dbReference>